<dbReference type="InterPro" id="IPR050950">
    <property type="entry name" value="HTH-type_LysR_regulators"/>
</dbReference>
<dbReference type="SUPFAM" id="SSF53850">
    <property type="entry name" value="Periplasmic binding protein-like II"/>
    <property type="match status" value="1"/>
</dbReference>
<dbReference type="EMBL" id="JACOII010000040">
    <property type="protein sequence ID" value="MBI6549431.1"/>
    <property type="molecule type" value="Genomic_DNA"/>
</dbReference>
<dbReference type="PROSITE" id="PS50931">
    <property type="entry name" value="HTH_LYSR"/>
    <property type="match status" value="1"/>
</dbReference>
<feature type="domain" description="HTH lysR-type" evidence="5">
    <location>
        <begin position="1"/>
        <end position="58"/>
    </location>
</feature>
<dbReference type="SUPFAM" id="SSF46785">
    <property type="entry name" value="Winged helix' DNA-binding domain"/>
    <property type="match status" value="1"/>
</dbReference>
<dbReference type="InterPro" id="IPR036390">
    <property type="entry name" value="WH_DNA-bd_sf"/>
</dbReference>
<keyword evidence="4" id="KW-0804">Transcription</keyword>
<dbReference type="Gene3D" id="3.40.190.290">
    <property type="match status" value="1"/>
</dbReference>
<proteinExistence type="inferred from homology"/>
<gene>
    <name evidence="6" type="ORF">H8A87_12045</name>
</gene>
<reference evidence="6 7" key="1">
    <citation type="submission" date="2020-08" db="EMBL/GenBank/DDBJ databases">
        <title>Description of Xenorhabdus lircayensis sp. nov., the symbiotic bacterium associated with the entomopathogenic nematode Steirnernema unicornum.</title>
        <authorList>
            <person name="Castaneda-Alvarez C."/>
            <person name="Prodan S."/>
            <person name="Zamorano A."/>
            <person name="San-Blas E."/>
            <person name="Aballay E."/>
        </authorList>
    </citation>
    <scope>NUCLEOTIDE SEQUENCE [LARGE SCALE GENOMIC DNA]</scope>
    <source>
        <strain evidence="6 7">VLS</strain>
    </source>
</reference>
<evidence type="ECO:0000313" key="7">
    <source>
        <dbReference type="Proteomes" id="UP000696184"/>
    </source>
</evidence>
<keyword evidence="7" id="KW-1185">Reference proteome</keyword>
<organism evidence="6 7">
    <name type="scientific">Xenorhabdus lircayensis</name>
    <dbReference type="NCBI Taxonomy" id="2763499"/>
    <lineage>
        <taxon>Bacteria</taxon>
        <taxon>Pseudomonadati</taxon>
        <taxon>Pseudomonadota</taxon>
        <taxon>Gammaproteobacteria</taxon>
        <taxon>Enterobacterales</taxon>
        <taxon>Morganellaceae</taxon>
        <taxon>Xenorhabdus</taxon>
    </lineage>
</organism>
<dbReference type="PANTHER" id="PTHR30419">
    <property type="entry name" value="HTH-TYPE TRANSCRIPTIONAL REGULATOR YBHD"/>
    <property type="match status" value="1"/>
</dbReference>
<dbReference type="Pfam" id="PF00126">
    <property type="entry name" value="HTH_1"/>
    <property type="match status" value="1"/>
</dbReference>
<comment type="similarity">
    <text evidence="1">Belongs to the LysR transcriptional regulatory family.</text>
</comment>
<dbReference type="RefSeq" id="WP_198690202.1">
    <property type="nucleotide sequence ID" value="NZ_CAWPUD010000039.1"/>
</dbReference>
<name>A0ABS0U6C7_9GAMM</name>
<dbReference type="InterPro" id="IPR005119">
    <property type="entry name" value="LysR_subst-bd"/>
</dbReference>
<keyword evidence="3" id="KW-0238">DNA-binding</keyword>
<dbReference type="PRINTS" id="PR00039">
    <property type="entry name" value="HTHLYSR"/>
</dbReference>
<evidence type="ECO:0000256" key="4">
    <source>
        <dbReference type="ARBA" id="ARBA00023163"/>
    </source>
</evidence>
<dbReference type="PANTHER" id="PTHR30419:SF24">
    <property type="entry name" value="HTH-TYPE TRANSCRIPTIONAL REGULATOR CZCR"/>
    <property type="match status" value="1"/>
</dbReference>
<evidence type="ECO:0000256" key="3">
    <source>
        <dbReference type="ARBA" id="ARBA00023125"/>
    </source>
</evidence>
<dbReference type="InterPro" id="IPR036388">
    <property type="entry name" value="WH-like_DNA-bd_sf"/>
</dbReference>
<dbReference type="InterPro" id="IPR000847">
    <property type="entry name" value="LysR_HTH_N"/>
</dbReference>
<dbReference type="Proteomes" id="UP000696184">
    <property type="component" value="Unassembled WGS sequence"/>
</dbReference>
<dbReference type="CDD" id="cd05466">
    <property type="entry name" value="PBP2_LTTR_substrate"/>
    <property type="match status" value="1"/>
</dbReference>
<dbReference type="Gene3D" id="1.10.10.10">
    <property type="entry name" value="Winged helix-like DNA-binding domain superfamily/Winged helix DNA-binding domain"/>
    <property type="match status" value="1"/>
</dbReference>
<evidence type="ECO:0000313" key="6">
    <source>
        <dbReference type="EMBL" id="MBI6549431.1"/>
    </source>
</evidence>
<sequence length="292" mass="32664">MTITQLTIFSVIAERRSFTLAGIQLNISQSGVSHAIKSLEQELGVSLFHRHQGKVELTNIGVRLLQRTQMILSLTEIMKQEALDAKGMKRGILRIGSFGPTSSTALLPKILKEYSKKHPEIEVYIDEGSDKQVEQWIMDRKIDVGFVTLPEDKFETFPLIEDQMVAVLPKNHPLALKESISLKELCSYIFSLTEAGSGEIVSRMFLAEKLKPQIRYRTSQLVSTLAIVERGEAVTIVAESALPSERISNYIKRPLNPTVKRQVALAVIDTQQISPAAKSFITLASKIYRKIS</sequence>
<protein>
    <submittedName>
        <fullName evidence="6">LysR family transcriptional regulator</fullName>
    </submittedName>
</protein>
<accession>A0ABS0U6C7</accession>
<comment type="caution">
    <text evidence="6">The sequence shown here is derived from an EMBL/GenBank/DDBJ whole genome shotgun (WGS) entry which is preliminary data.</text>
</comment>
<evidence type="ECO:0000256" key="2">
    <source>
        <dbReference type="ARBA" id="ARBA00023015"/>
    </source>
</evidence>
<evidence type="ECO:0000256" key="1">
    <source>
        <dbReference type="ARBA" id="ARBA00009437"/>
    </source>
</evidence>
<dbReference type="Pfam" id="PF03466">
    <property type="entry name" value="LysR_substrate"/>
    <property type="match status" value="1"/>
</dbReference>
<keyword evidence="2" id="KW-0805">Transcription regulation</keyword>
<evidence type="ECO:0000259" key="5">
    <source>
        <dbReference type="PROSITE" id="PS50931"/>
    </source>
</evidence>